<reference evidence="1 2" key="1">
    <citation type="journal article" date="2012" name="J. Bacteriol.">
        <title>Genome Sequence of Radiation-Resistant Modestobacter marinus Strain BC501, a Representative Actinobacterium That Thrives on Calcareous Stone Surfaces.</title>
        <authorList>
            <person name="Normand P."/>
            <person name="Gury J."/>
            <person name="Pujic P."/>
            <person name="Chouaia B."/>
            <person name="Crotti E."/>
            <person name="Brusetti L."/>
            <person name="Daffonchio D."/>
            <person name="Vacherie B."/>
            <person name="Barbe V."/>
            <person name="Medigue C."/>
            <person name="Calteau A."/>
            <person name="Ghodhbane-Gtari F."/>
            <person name="Essoussi I."/>
            <person name="Nouioui I."/>
            <person name="Abbassi-Ghozzi I."/>
            <person name="Gtari M."/>
        </authorList>
    </citation>
    <scope>NUCLEOTIDE SEQUENCE [LARGE SCALE GENOMIC DNA]</scope>
    <source>
        <strain evidence="2">BC 501</strain>
    </source>
</reference>
<keyword evidence="2" id="KW-1185">Reference proteome</keyword>
<evidence type="ECO:0000313" key="2">
    <source>
        <dbReference type="Proteomes" id="UP000006461"/>
    </source>
</evidence>
<accession>I4F0M2</accession>
<gene>
    <name evidence="1" type="ordered locus">MODMU_3780</name>
</gene>
<evidence type="ECO:0000313" key="1">
    <source>
        <dbReference type="EMBL" id="CCH89185.1"/>
    </source>
</evidence>
<sequence>MHQAGLFGLGAGEIEHLVFASGEPSHTSDVRKEDGWYWPTHGPQLVGCHFVAPCHRIVPARGAHPDDGMGSEVTELSPAQRASRGHQLACAFLLAYTRGDQDTLIPVLEDAQSEIVDFCVSLAHAGTRLAREAIGEEAPRDCSPRTPVLVATTPPMVTTLKTLVFTDLFPHHVRTGRWAAGAAVEAMEEVIGFSKNSCHAVSALSGRKRKST</sequence>
<proteinExistence type="predicted"/>
<dbReference type="Proteomes" id="UP000006461">
    <property type="component" value="Chromosome"/>
</dbReference>
<dbReference type="EMBL" id="FO203431">
    <property type="protein sequence ID" value="CCH89185.1"/>
    <property type="molecule type" value="Genomic_DNA"/>
</dbReference>
<name>I4F0M2_MODI5</name>
<dbReference type="AlphaFoldDB" id="I4F0M2"/>
<dbReference type="HOGENOM" id="CLU_1298607_0_0_11"/>
<organism evidence="1 2">
    <name type="scientific">Modestobacter italicus (strain DSM 44449 / CECT 9708 / BC 501)</name>
    <dbReference type="NCBI Taxonomy" id="2732864"/>
    <lineage>
        <taxon>Bacteria</taxon>
        <taxon>Bacillati</taxon>
        <taxon>Actinomycetota</taxon>
        <taxon>Actinomycetes</taxon>
        <taxon>Geodermatophilales</taxon>
        <taxon>Geodermatophilaceae</taxon>
        <taxon>Modestobacter</taxon>
    </lineage>
</organism>
<dbReference type="KEGG" id="mmar:MODMU_3780"/>
<protein>
    <submittedName>
        <fullName evidence="1">Uncharacterized protein</fullName>
    </submittedName>
</protein>